<feature type="transmembrane region" description="Helical" evidence="2">
    <location>
        <begin position="63"/>
        <end position="81"/>
    </location>
</feature>
<keyword evidence="2" id="KW-0812">Transmembrane</keyword>
<feature type="transmembrane region" description="Helical" evidence="2">
    <location>
        <begin position="284"/>
        <end position="309"/>
    </location>
</feature>
<dbReference type="OrthoDB" id="40134at2759"/>
<name>A0A2J5HH68_9EURO</name>
<evidence type="ECO:0008006" key="5">
    <source>
        <dbReference type="Google" id="ProtNLM"/>
    </source>
</evidence>
<evidence type="ECO:0000313" key="4">
    <source>
        <dbReference type="Proteomes" id="UP000235023"/>
    </source>
</evidence>
<accession>A0A2J5HH68</accession>
<evidence type="ECO:0000313" key="3">
    <source>
        <dbReference type="EMBL" id="PLN76328.1"/>
    </source>
</evidence>
<protein>
    <recommendedName>
        <fullName evidence="5">Amino acid transporter transmembrane domain-containing protein</fullName>
    </recommendedName>
</protein>
<dbReference type="Proteomes" id="UP000235023">
    <property type="component" value="Unassembled WGS sequence"/>
</dbReference>
<organism evidence="3 4">
    <name type="scientific">Aspergillus taichungensis</name>
    <dbReference type="NCBI Taxonomy" id="482145"/>
    <lineage>
        <taxon>Eukaryota</taxon>
        <taxon>Fungi</taxon>
        <taxon>Dikarya</taxon>
        <taxon>Ascomycota</taxon>
        <taxon>Pezizomycotina</taxon>
        <taxon>Eurotiomycetes</taxon>
        <taxon>Eurotiomycetidae</taxon>
        <taxon>Eurotiales</taxon>
        <taxon>Aspergillaceae</taxon>
        <taxon>Aspergillus</taxon>
        <taxon>Aspergillus subgen. Circumdati</taxon>
    </lineage>
</organism>
<reference evidence="4" key="1">
    <citation type="submission" date="2017-12" db="EMBL/GenBank/DDBJ databases">
        <authorList>
            <consortium name="DOE Joint Genome Institute"/>
            <person name="Mondo S.J."/>
            <person name="Kjaerbolling I."/>
            <person name="Vesth T.C."/>
            <person name="Frisvad J.C."/>
            <person name="Nybo J.L."/>
            <person name="Theobald S."/>
            <person name="Kuo A."/>
            <person name="Bowyer P."/>
            <person name="Matsuda Y."/>
            <person name="Lyhne E.K."/>
            <person name="Kogle M.E."/>
            <person name="Clum A."/>
            <person name="Lipzen A."/>
            <person name="Salamov A."/>
            <person name="Ngan C.Y."/>
            <person name="Daum C."/>
            <person name="Chiniquy J."/>
            <person name="Barry K."/>
            <person name="LaButti K."/>
            <person name="Haridas S."/>
            <person name="Simmons B.A."/>
            <person name="Magnuson J.K."/>
            <person name="Mortensen U.H."/>
            <person name="Larsen T.O."/>
            <person name="Grigoriev I.V."/>
            <person name="Baker S.E."/>
            <person name="Andersen M.R."/>
            <person name="Nordberg H.P."/>
            <person name="Cantor M.N."/>
            <person name="Hua S.X."/>
        </authorList>
    </citation>
    <scope>NUCLEOTIDE SEQUENCE [LARGE SCALE GENOMIC DNA]</scope>
    <source>
        <strain evidence="4">IBT 19404</strain>
    </source>
</reference>
<evidence type="ECO:0000256" key="2">
    <source>
        <dbReference type="SAM" id="Phobius"/>
    </source>
</evidence>
<feature type="transmembrane region" description="Helical" evidence="2">
    <location>
        <begin position="153"/>
        <end position="182"/>
    </location>
</feature>
<feature type="region of interest" description="Disordered" evidence="1">
    <location>
        <begin position="1"/>
        <end position="30"/>
    </location>
</feature>
<dbReference type="EMBL" id="KZ559621">
    <property type="protein sequence ID" value="PLN76328.1"/>
    <property type="molecule type" value="Genomic_DNA"/>
</dbReference>
<feature type="compositionally biased region" description="Polar residues" evidence="1">
    <location>
        <begin position="1"/>
        <end position="26"/>
    </location>
</feature>
<feature type="transmembrane region" description="Helical" evidence="2">
    <location>
        <begin position="258"/>
        <end position="277"/>
    </location>
</feature>
<evidence type="ECO:0000256" key="1">
    <source>
        <dbReference type="SAM" id="MobiDB-lite"/>
    </source>
</evidence>
<gene>
    <name evidence="3" type="ORF">BDW42DRAFT_188749</name>
</gene>
<proteinExistence type="predicted"/>
<keyword evidence="4" id="KW-1185">Reference proteome</keyword>
<feature type="transmembrane region" description="Helical" evidence="2">
    <location>
        <begin position="232"/>
        <end position="252"/>
    </location>
</feature>
<dbReference type="AlphaFoldDB" id="A0A2J5HH68"/>
<keyword evidence="2" id="KW-1133">Transmembrane helix</keyword>
<keyword evidence="2" id="KW-0472">Membrane</keyword>
<feature type="transmembrane region" description="Helical" evidence="2">
    <location>
        <begin position="117"/>
        <end position="141"/>
    </location>
</feature>
<sequence length="333" mass="35591">MSDITNGQRKLIDKSSNSRRPSSKMLSSAKLPKKVQIIEMSGSHPPVLGPATTALLMKTQFGLVIRICAVAAITTWSNYVVGAFKLRHPEVYGIDDAGVLMFDRVGWEVFGLLSTSIGLNAVSAHGTCTAVFVTVAAIVLFDVGRLAYKAVSAVLSITFAYCGTPIRILAVYLTVGAIMYYYCGFYAATPALGSAGPLIKKISYGISLPEFSSNYVIVRIMRGTDRLVSNSITHWVTWLGCTLATTMAAYLIASGIPIFGDLVSLIGALLGTFMSFLPKGCMWLFLVGWSVLVIVLGFFLMISGTYGYVLSIIASSKTASGSSAWSCVDNSNS</sequence>